<name>A0A4Y3WMP6_9PSEU</name>
<evidence type="ECO:0000256" key="1">
    <source>
        <dbReference type="SAM" id="MobiDB-lite"/>
    </source>
</evidence>
<feature type="compositionally biased region" description="Basic and acidic residues" evidence="1">
    <location>
        <begin position="55"/>
        <end position="65"/>
    </location>
</feature>
<feature type="region of interest" description="Disordered" evidence="1">
    <location>
        <begin position="24"/>
        <end position="71"/>
    </location>
</feature>
<dbReference type="Proteomes" id="UP000320338">
    <property type="component" value="Unassembled WGS sequence"/>
</dbReference>
<protein>
    <submittedName>
        <fullName evidence="2">Uncharacterized protein</fullName>
    </submittedName>
</protein>
<gene>
    <name evidence="2" type="ORF">PHY01_23270</name>
</gene>
<proteinExistence type="predicted"/>
<reference evidence="2 3" key="1">
    <citation type="submission" date="2019-06" db="EMBL/GenBank/DDBJ databases">
        <title>Whole genome shotgun sequence of Pseudonocardia hydrocarbonoxydans NBRC 14498.</title>
        <authorList>
            <person name="Hosoyama A."/>
            <person name="Uohara A."/>
            <person name="Ohji S."/>
            <person name="Ichikawa N."/>
        </authorList>
    </citation>
    <scope>NUCLEOTIDE SEQUENCE [LARGE SCALE GENOMIC DNA]</scope>
    <source>
        <strain evidence="2 3">NBRC 14498</strain>
    </source>
</reference>
<evidence type="ECO:0000313" key="3">
    <source>
        <dbReference type="Proteomes" id="UP000320338"/>
    </source>
</evidence>
<evidence type="ECO:0000313" key="2">
    <source>
        <dbReference type="EMBL" id="GEC20044.1"/>
    </source>
</evidence>
<accession>A0A4Y3WMP6</accession>
<dbReference type="AlphaFoldDB" id="A0A4Y3WMP6"/>
<organism evidence="2 3">
    <name type="scientific">Pseudonocardia hydrocarbonoxydans</name>
    <dbReference type="NCBI Taxonomy" id="76726"/>
    <lineage>
        <taxon>Bacteria</taxon>
        <taxon>Bacillati</taxon>
        <taxon>Actinomycetota</taxon>
        <taxon>Actinomycetes</taxon>
        <taxon>Pseudonocardiales</taxon>
        <taxon>Pseudonocardiaceae</taxon>
        <taxon>Pseudonocardia</taxon>
    </lineage>
</organism>
<comment type="caution">
    <text evidence="2">The sequence shown here is derived from an EMBL/GenBank/DDBJ whole genome shotgun (WGS) entry which is preliminary data.</text>
</comment>
<sequence length="104" mass="10376">MLPTASATATAATPTSTLCHVCMRPTLPHGGGRGQDRTHRGHGPSDPVCGARDTSCGERVRDRRPCPAARPGPIVAPAAGTAVAALRLPATALVAGHGIAVVIG</sequence>
<keyword evidence="3" id="KW-1185">Reference proteome</keyword>
<dbReference type="EMBL" id="BJNG01000017">
    <property type="protein sequence ID" value="GEC20044.1"/>
    <property type="molecule type" value="Genomic_DNA"/>
</dbReference>